<keyword evidence="5" id="KW-1185">Reference proteome</keyword>
<dbReference type="PROSITE" id="PS00028">
    <property type="entry name" value="ZINC_FINGER_C2H2_1"/>
    <property type="match status" value="3"/>
</dbReference>
<dbReference type="OrthoDB" id="6075923at2759"/>
<dbReference type="SMART" id="SM00355">
    <property type="entry name" value="ZnF_C2H2"/>
    <property type="match status" value="3"/>
</dbReference>
<evidence type="ECO:0000313" key="5">
    <source>
        <dbReference type="Proteomes" id="UP001153714"/>
    </source>
</evidence>
<dbReference type="GO" id="GO:0008270">
    <property type="term" value="F:zinc ion binding"/>
    <property type="evidence" value="ECO:0007669"/>
    <property type="project" value="UniProtKB-KW"/>
</dbReference>
<dbReference type="AlphaFoldDB" id="A0A9N9RDH1"/>
<evidence type="ECO:0000256" key="1">
    <source>
        <dbReference type="PROSITE-ProRule" id="PRU00042"/>
    </source>
</evidence>
<organism evidence="4 5">
    <name type="scientific">Diatraea saccharalis</name>
    <name type="common">sugarcane borer</name>
    <dbReference type="NCBI Taxonomy" id="40085"/>
    <lineage>
        <taxon>Eukaryota</taxon>
        <taxon>Metazoa</taxon>
        <taxon>Ecdysozoa</taxon>
        <taxon>Arthropoda</taxon>
        <taxon>Hexapoda</taxon>
        <taxon>Insecta</taxon>
        <taxon>Pterygota</taxon>
        <taxon>Neoptera</taxon>
        <taxon>Endopterygota</taxon>
        <taxon>Lepidoptera</taxon>
        <taxon>Glossata</taxon>
        <taxon>Ditrysia</taxon>
        <taxon>Pyraloidea</taxon>
        <taxon>Crambidae</taxon>
        <taxon>Crambinae</taxon>
        <taxon>Diatraea</taxon>
    </lineage>
</organism>
<keyword evidence="1" id="KW-0863">Zinc-finger</keyword>
<feature type="domain" description="C2H2-type" evidence="3">
    <location>
        <begin position="291"/>
        <end position="319"/>
    </location>
</feature>
<gene>
    <name evidence="4" type="ORF">DIATSA_LOCUS11808</name>
</gene>
<evidence type="ECO:0000256" key="2">
    <source>
        <dbReference type="SAM" id="MobiDB-lite"/>
    </source>
</evidence>
<keyword evidence="1" id="KW-0862">Zinc</keyword>
<accession>A0A9N9RDH1</accession>
<dbReference type="InterPro" id="IPR013087">
    <property type="entry name" value="Znf_C2H2_type"/>
</dbReference>
<evidence type="ECO:0000313" key="4">
    <source>
        <dbReference type="EMBL" id="CAG9794433.1"/>
    </source>
</evidence>
<reference evidence="4" key="2">
    <citation type="submission" date="2022-10" db="EMBL/GenBank/DDBJ databases">
        <authorList>
            <consortium name="ENA_rothamsted_submissions"/>
            <consortium name="culmorum"/>
            <person name="King R."/>
        </authorList>
    </citation>
    <scope>NUCLEOTIDE SEQUENCE</scope>
</reference>
<name>A0A9N9RDH1_9NEOP</name>
<dbReference type="PROSITE" id="PS50157">
    <property type="entry name" value="ZINC_FINGER_C2H2_2"/>
    <property type="match status" value="1"/>
</dbReference>
<proteinExistence type="predicted"/>
<evidence type="ECO:0000259" key="3">
    <source>
        <dbReference type="PROSITE" id="PS50157"/>
    </source>
</evidence>
<sequence length="401" mass="46568">METQSLDKYPDPTVYVMVNDRPKLTRFQCFIQRIFGIKSERSYKSIAHLNGHVYSASDNNISPNSEKRRRKGLRFRKLCRPKKIQSESALNVKSPIILTCVQSVQKNCLMDTTPRQCPIMGCKMIFYGIINYNDHLNLCHFTERKFICHYCHEGFEKEYDKCQHENEHIGISKLSLPPRPTPRQRVASVTQTDPELTKSEIPEDKLKKIVSFFDKLSNPDQVIAEMKKDRYSESNLHSLQRSKDDCTVNTSSNSDTDKRTLSCVSLHRKKKGTAPVEPSLNSKYSFSKSPVTCQLCGENFDYRRQLSLHVDLEHRVHDKFSKFHSCAGIMNPRRRCELIAEDGKIDFKTEVKRDKDLRRKSEESLDYEPSTNIVYYTSMESVNSKIPMGYKWEPGTKIIRV</sequence>
<dbReference type="Proteomes" id="UP001153714">
    <property type="component" value="Chromosome 6"/>
</dbReference>
<reference evidence="4" key="1">
    <citation type="submission" date="2021-12" db="EMBL/GenBank/DDBJ databases">
        <authorList>
            <person name="King R."/>
        </authorList>
    </citation>
    <scope>NUCLEOTIDE SEQUENCE</scope>
</reference>
<feature type="region of interest" description="Disordered" evidence="2">
    <location>
        <begin position="172"/>
        <end position="196"/>
    </location>
</feature>
<keyword evidence="1" id="KW-0479">Metal-binding</keyword>
<dbReference type="EMBL" id="OU893337">
    <property type="protein sequence ID" value="CAG9794433.1"/>
    <property type="molecule type" value="Genomic_DNA"/>
</dbReference>
<protein>
    <recommendedName>
        <fullName evidence="3">C2H2-type domain-containing protein</fullName>
    </recommendedName>
</protein>